<evidence type="ECO:0000313" key="13">
    <source>
        <dbReference type="Proteomes" id="UP000010802"/>
    </source>
</evidence>
<gene>
    <name evidence="12" type="ordered locus">TEPIRE1_1530</name>
</gene>
<keyword evidence="8 10" id="KW-0472">Membrane</keyword>
<dbReference type="InterPro" id="IPR018076">
    <property type="entry name" value="T2SS_GspF_dom"/>
</dbReference>
<dbReference type="GO" id="GO:0009306">
    <property type="term" value="P:protein secretion"/>
    <property type="evidence" value="ECO:0007669"/>
    <property type="project" value="InterPro"/>
</dbReference>
<dbReference type="AlphaFoldDB" id="F4LVH8"/>
<dbReference type="PANTHER" id="PTHR30012:SF0">
    <property type="entry name" value="TYPE II SECRETION SYSTEM PROTEIN F-RELATED"/>
    <property type="match status" value="1"/>
</dbReference>
<evidence type="ECO:0000256" key="3">
    <source>
        <dbReference type="ARBA" id="ARBA00022448"/>
    </source>
</evidence>
<evidence type="ECO:0000259" key="11">
    <source>
        <dbReference type="Pfam" id="PF00482"/>
    </source>
</evidence>
<dbReference type="EMBL" id="HF563609">
    <property type="protein sequence ID" value="CDI40725.1"/>
    <property type="molecule type" value="Genomic_DNA"/>
</dbReference>
<evidence type="ECO:0000256" key="6">
    <source>
        <dbReference type="ARBA" id="ARBA00022692"/>
    </source>
</evidence>
<keyword evidence="6 9" id="KW-0812">Transmembrane</keyword>
<evidence type="ECO:0000256" key="7">
    <source>
        <dbReference type="ARBA" id="ARBA00022989"/>
    </source>
</evidence>
<sequence>MLTLFYYEGKNFIGEKINGVIESKNESLVAKKIKNQGYIPVRIKKINTNSFTYTVTAFFNKISFSDLSVFCRQLAVMLDAGVNILESLTSIAKQTENKRLREIIFNLNLHIRRGDSLAEACKNQPYVFSEIFICLIEAGELSGNLSDILKMLSAYYSDMAKQNEKIKSSMVYPSILSIISLFVVVFLTTKVLPVYANIFSSAGVQLPKITQIFLLLGSNMINLFIIVLLLFVFLFVGTIKFKESEKIMYQIDKLKLSIPFMGQLIKKSISSQIAKLLFILSSSGIPMLKALEVSCNTVKNRVIKMELIKVHEGLKQGKNLSELMSEKIFSPIMVEIIAIGEESGALEEMLDKAASFNENEAKILEDRLILFIEPVIIIVLTLIISFIVISVVIPMFDIYNLF</sequence>
<name>F4LVH8_TEPAE</name>
<organism evidence="12 13">
    <name type="scientific">Tepidanaerobacter acetatoxydans (strain DSM 21804 / JCM 16047 / Re1)</name>
    <dbReference type="NCBI Taxonomy" id="1209989"/>
    <lineage>
        <taxon>Bacteria</taxon>
        <taxon>Bacillati</taxon>
        <taxon>Bacillota</taxon>
        <taxon>Clostridia</taxon>
        <taxon>Thermosediminibacterales</taxon>
        <taxon>Tepidanaerobacteraceae</taxon>
        <taxon>Tepidanaerobacter</taxon>
    </lineage>
</organism>
<dbReference type="RefSeq" id="WP_013778487.1">
    <property type="nucleotide sequence ID" value="NC_015519.1"/>
</dbReference>
<comment type="similarity">
    <text evidence="2 9">Belongs to the GSP F family.</text>
</comment>
<feature type="domain" description="Type II secretion system protein GspF" evidence="11">
    <location>
        <begin position="70"/>
        <end position="193"/>
    </location>
</feature>
<dbReference type="PRINTS" id="PR00812">
    <property type="entry name" value="BCTERIALGSPF"/>
</dbReference>
<feature type="transmembrane region" description="Helical" evidence="10">
    <location>
        <begin position="171"/>
        <end position="192"/>
    </location>
</feature>
<keyword evidence="5" id="KW-0997">Cell inner membrane</keyword>
<dbReference type="FunFam" id="1.20.81.30:FF:000001">
    <property type="entry name" value="Type II secretion system protein F"/>
    <property type="match status" value="2"/>
</dbReference>
<dbReference type="GO" id="GO:0005886">
    <property type="term" value="C:plasma membrane"/>
    <property type="evidence" value="ECO:0007669"/>
    <property type="project" value="UniProtKB-SubCell"/>
</dbReference>
<evidence type="ECO:0000256" key="5">
    <source>
        <dbReference type="ARBA" id="ARBA00022519"/>
    </source>
</evidence>
<evidence type="ECO:0000313" key="12">
    <source>
        <dbReference type="EMBL" id="CDI40725.1"/>
    </source>
</evidence>
<dbReference type="HOGENOM" id="CLU_035032_2_1_9"/>
<dbReference type="InterPro" id="IPR001992">
    <property type="entry name" value="T2SS_GspF/T4SS_PilC_CS"/>
</dbReference>
<dbReference type="eggNOG" id="COG1459">
    <property type="taxonomic scope" value="Bacteria"/>
</dbReference>
<reference evidence="13" key="1">
    <citation type="journal article" date="2013" name="Genome Announc.">
        <title>First genome sequence of a syntrophic acetate-oxidizing bacterium, Tepidanaerobacter acetatoxydans strain Re1.</title>
        <authorList>
            <person name="Manzoor S."/>
            <person name="Bongcam-Rudloff E."/>
            <person name="Schnurer A."/>
            <person name="Muller B."/>
        </authorList>
    </citation>
    <scope>NUCLEOTIDE SEQUENCE [LARGE SCALE GENOMIC DNA]</scope>
    <source>
        <strain evidence="13">Re1</strain>
    </source>
</reference>
<evidence type="ECO:0000256" key="9">
    <source>
        <dbReference type="RuleBase" id="RU003923"/>
    </source>
</evidence>
<dbReference type="InterPro" id="IPR042094">
    <property type="entry name" value="T2SS_GspF_sf"/>
</dbReference>
<feature type="transmembrane region" description="Helical" evidence="10">
    <location>
        <begin position="368"/>
        <end position="396"/>
    </location>
</feature>
<dbReference type="OrthoDB" id="9805682at2"/>
<feature type="domain" description="Type II secretion system protein GspF" evidence="11">
    <location>
        <begin position="275"/>
        <end position="394"/>
    </location>
</feature>
<dbReference type="KEGG" id="tae:TepiRe1_1530"/>
<keyword evidence="4" id="KW-1003">Cell membrane</keyword>
<dbReference type="PANTHER" id="PTHR30012">
    <property type="entry name" value="GENERAL SECRETION PATHWAY PROTEIN"/>
    <property type="match status" value="1"/>
</dbReference>
<evidence type="ECO:0000256" key="1">
    <source>
        <dbReference type="ARBA" id="ARBA00004429"/>
    </source>
</evidence>
<evidence type="ECO:0000256" key="2">
    <source>
        <dbReference type="ARBA" id="ARBA00005745"/>
    </source>
</evidence>
<protein>
    <submittedName>
        <fullName evidence="12">Type II secretion system F domain protein</fullName>
    </submittedName>
</protein>
<evidence type="ECO:0000256" key="4">
    <source>
        <dbReference type="ARBA" id="ARBA00022475"/>
    </source>
</evidence>
<keyword evidence="7 10" id="KW-1133">Transmembrane helix</keyword>
<proteinExistence type="inferred from homology"/>
<evidence type="ECO:0000256" key="10">
    <source>
        <dbReference type="SAM" id="Phobius"/>
    </source>
</evidence>
<dbReference type="InterPro" id="IPR003004">
    <property type="entry name" value="GspF/PilC"/>
</dbReference>
<dbReference type="STRING" id="1209989.TepRe1_1418"/>
<comment type="subcellular location">
    <subcellularLocation>
        <location evidence="1">Cell inner membrane</location>
        <topology evidence="1">Multi-pass membrane protein</topology>
    </subcellularLocation>
    <subcellularLocation>
        <location evidence="9">Cell membrane</location>
        <topology evidence="9">Multi-pass membrane protein</topology>
    </subcellularLocation>
</comment>
<evidence type="ECO:0000256" key="8">
    <source>
        <dbReference type="ARBA" id="ARBA00023136"/>
    </source>
</evidence>
<feature type="transmembrane region" description="Helical" evidence="10">
    <location>
        <begin position="212"/>
        <end position="236"/>
    </location>
</feature>
<keyword evidence="3 9" id="KW-0813">Transport</keyword>
<dbReference type="Gene3D" id="1.20.81.30">
    <property type="entry name" value="Type II secretion system (T2SS), domain F"/>
    <property type="match status" value="2"/>
</dbReference>
<dbReference type="Proteomes" id="UP000010802">
    <property type="component" value="Chromosome"/>
</dbReference>
<dbReference type="KEGG" id="tep:TepRe1_1418"/>
<dbReference type="Pfam" id="PF00482">
    <property type="entry name" value="T2SSF"/>
    <property type="match status" value="2"/>
</dbReference>
<accession>F4LVH8</accession>
<dbReference type="PROSITE" id="PS00874">
    <property type="entry name" value="T2SP_F"/>
    <property type="match status" value="1"/>
</dbReference>
<keyword evidence="13" id="KW-1185">Reference proteome</keyword>